<dbReference type="SUPFAM" id="SSF51161">
    <property type="entry name" value="Trimeric LpxA-like enzymes"/>
    <property type="match status" value="1"/>
</dbReference>
<keyword evidence="4" id="KW-1185">Reference proteome</keyword>
<keyword evidence="1" id="KW-0808">Transferase</keyword>
<evidence type="ECO:0000256" key="2">
    <source>
        <dbReference type="ARBA" id="ARBA00022737"/>
    </source>
</evidence>
<dbReference type="PROSITE" id="PS00101">
    <property type="entry name" value="HEXAPEP_TRANSFERASES"/>
    <property type="match status" value="1"/>
</dbReference>
<sequence length="164" mass="17530">MLKELVRVFQEDFNERKYWKRRAYVQNARKKRGGGVLVLLRLALIRRAEAKKCARTGAGLPGECCTIEGRLNLPHGLNGIIIARNVCIGANVTIFQHVTIAEEDKSKKTIIEDDVMLGAGAVILNNAHIGQGARIGANAVVTEDVPPGATVVGVAARPLGGALG</sequence>
<dbReference type="InterPro" id="IPR001451">
    <property type="entry name" value="Hexapep"/>
</dbReference>
<dbReference type="Proteomes" id="UP001343724">
    <property type="component" value="Unassembled WGS sequence"/>
</dbReference>
<comment type="caution">
    <text evidence="3">The sequence shown here is derived from an EMBL/GenBank/DDBJ whole genome shotgun (WGS) entry which is preliminary data.</text>
</comment>
<dbReference type="RefSeq" id="WP_326454985.1">
    <property type="nucleotide sequence ID" value="NZ_JAYMFH010000014.1"/>
</dbReference>
<protein>
    <submittedName>
        <fullName evidence="3">DapH/DapD/GlmU-related protein</fullName>
    </submittedName>
</protein>
<dbReference type="InterPro" id="IPR018357">
    <property type="entry name" value="Hexapep_transf_CS"/>
</dbReference>
<reference evidence="3 4" key="1">
    <citation type="submission" date="2024-01" db="EMBL/GenBank/DDBJ databases">
        <title>novel species in genus Adlercreutzia.</title>
        <authorList>
            <person name="Liu X."/>
        </authorList>
    </citation>
    <scope>NUCLEOTIDE SEQUENCE [LARGE SCALE GENOMIC DNA]</scope>
    <source>
        <strain evidence="3 4">R22</strain>
    </source>
</reference>
<evidence type="ECO:0000256" key="1">
    <source>
        <dbReference type="ARBA" id="ARBA00022679"/>
    </source>
</evidence>
<organism evidence="3 4">
    <name type="scientific">Adlercreutzia shanghongiae</name>
    <dbReference type="NCBI Taxonomy" id="3111773"/>
    <lineage>
        <taxon>Bacteria</taxon>
        <taxon>Bacillati</taxon>
        <taxon>Actinomycetota</taxon>
        <taxon>Coriobacteriia</taxon>
        <taxon>Eggerthellales</taxon>
        <taxon>Eggerthellaceae</taxon>
        <taxon>Adlercreutzia</taxon>
    </lineage>
</organism>
<dbReference type="Gene3D" id="2.160.10.10">
    <property type="entry name" value="Hexapeptide repeat proteins"/>
    <property type="match status" value="1"/>
</dbReference>
<name>A0ABU6J0H5_9ACTN</name>
<accession>A0ABU6J0H5</accession>
<dbReference type="InterPro" id="IPR011004">
    <property type="entry name" value="Trimer_LpxA-like_sf"/>
</dbReference>
<evidence type="ECO:0000313" key="4">
    <source>
        <dbReference type="Proteomes" id="UP001343724"/>
    </source>
</evidence>
<proteinExistence type="predicted"/>
<keyword evidence="2" id="KW-0677">Repeat</keyword>
<dbReference type="Pfam" id="PF00132">
    <property type="entry name" value="Hexapep"/>
    <property type="match status" value="1"/>
</dbReference>
<dbReference type="PANTHER" id="PTHR42811">
    <property type="entry name" value="SERINE ACETYLTRANSFERASE"/>
    <property type="match status" value="1"/>
</dbReference>
<evidence type="ECO:0000313" key="3">
    <source>
        <dbReference type="EMBL" id="MEC4295540.1"/>
    </source>
</evidence>
<dbReference type="EMBL" id="JAYMFH010000014">
    <property type="protein sequence ID" value="MEC4295540.1"/>
    <property type="molecule type" value="Genomic_DNA"/>
</dbReference>
<gene>
    <name evidence="3" type="ORF">VJ920_09470</name>
</gene>